<dbReference type="Proteomes" id="UP000605427">
    <property type="component" value="Unassembled WGS sequence"/>
</dbReference>
<keyword evidence="1" id="KW-0732">Signal</keyword>
<comment type="caution">
    <text evidence="3">The sequence shown here is derived from an EMBL/GenBank/DDBJ whole genome shotgun (WGS) entry which is preliminary data.</text>
</comment>
<evidence type="ECO:0000256" key="1">
    <source>
        <dbReference type="SAM" id="SignalP"/>
    </source>
</evidence>
<feature type="chain" id="PRO_5046416957" description="SLH domain-containing protein" evidence="1">
    <location>
        <begin position="26"/>
        <end position="219"/>
    </location>
</feature>
<feature type="domain" description="SLH" evidence="2">
    <location>
        <begin position="158"/>
        <end position="219"/>
    </location>
</feature>
<sequence>MNKKAISSVLAASVLSLSLGGQLFAASTGFGDLNGVTGQEKIEALKKDGRVKGVSSVSFNPEAVLTNAQGVQFIASGLQLSLAAITFEAGKVPTAHDLFPAADDEAWYADAFVNAHFNGVELPESIDPSASMTKEAYTHYLMQAMEKAGNLPLINIKPREIADEADLTVDYQGSIQRALVRGIAKLDANGEFHPKDEITRAEAAVMLYDAIEFLRGKLA</sequence>
<accession>A0ABQ1ZYK1</accession>
<reference evidence="4" key="1">
    <citation type="journal article" date="2019" name="Int. J. Syst. Evol. Microbiol.">
        <title>The Global Catalogue of Microorganisms (GCM) 10K type strain sequencing project: providing services to taxonomists for standard genome sequencing and annotation.</title>
        <authorList>
            <consortium name="The Broad Institute Genomics Platform"/>
            <consortium name="The Broad Institute Genome Sequencing Center for Infectious Disease"/>
            <person name="Wu L."/>
            <person name="Ma J."/>
        </authorList>
    </citation>
    <scope>NUCLEOTIDE SEQUENCE [LARGE SCALE GENOMIC DNA]</scope>
    <source>
        <strain evidence="4">CCM 8702</strain>
    </source>
</reference>
<dbReference type="RefSeq" id="WP_216673930.1">
    <property type="nucleotide sequence ID" value="NZ_BMDD01000003.1"/>
</dbReference>
<dbReference type="EMBL" id="BMDD01000003">
    <property type="protein sequence ID" value="GGH80146.1"/>
    <property type="molecule type" value="Genomic_DNA"/>
</dbReference>
<proteinExistence type="predicted"/>
<gene>
    <name evidence="3" type="ORF">GCM10007362_28010</name>
</gene>
<dbReference type="InterPro" id="IPR001119">
    <property type="entry name" value="SLH_dom"/>
</dbReference>
<name>A0ABQ1ZYK1_9BACL</name>
<keyword evidence="4" id="KW-1185">Reference proteome</keyword>
<evidence type="ECO:0000313" key="4">
    <source>
        <dbReference type="Proteomes" id="UP000605427"/>
    </source>
</evidence>
<evidence type="ECO:0000259" key="2">
    <source>
        <dbReference type="PROSITE" id="PS51272"/>
    </source>
</evidence>
<dbReference type="Pfam" id="PF00395">
    <property type="entry name" value="SLH"/>
    <property type="match status" value="1"/>
</dbReference>
<dbReference type="PROSITE" id="PS51272">
    <property type="entry name" value="SLH"/>
    <property type="match status" value="1"/>
</dbReference>
<organism evidence="3 4">
    <name type="scientific">Saccharibacillus endophyticus</name>
    <dbReference type="NCBI Taxonomy" id="2060666"/>
    <lineage>
        <taxon>Bacteria</taxon>
        <taxon>Bacillati</taxon>
        <taxon>Bacillota</taxon>
        <taxon>Bacilli</taxon>
        <taxon>Bacillales</taxon>
        <taxon>Paenibacillaceae</taxon>
        <taxon>Saccharibacillus</taxon>
    </lineage>
</organism>
<evidence type="ECO:0000313" key="3">
    <source>
        <dbReference type="EMBL" id="GGH80146.1"/>
    </source>
</evidence>
<protein>
    <recommendedName>
        <fullName evidence="2">SLH domain-containing protein</fullName>
    </recommendedName>
</protein>
<feature type="signal peptide" evidence="1">
    <location>
        <begin position="1"/>
        <end position="25"/>
    </location>
</feature>